<accession>A0ABX2FC68</accession>
<feature type="domain" description="VWA-like" evidence="2">
    <location>
        <begin position="257"/>
        <end position="381"/>
    </location>
</feature>
<dbReference type="Pfam" id="PF09967">
    <property type="entry name" value="DUF2201"/>
    <property type="match status" value="1"/>
</dbReference>
<dbReference type="RefSeq" id="WP_173138335.1">
    <property type="nucleotide sequence ID" value="NZ_CBCSGW010000064.1"/>
</dbReference>
<organism evidence="4 5">
    <name type="scientific">Kibdelosporangium persicum</name>
    <dbReference type="NCBI Taxonomy" id="2698649"/>
    <lineage>
        <taxon>Bacteria</taxon>
        <taxon>Bacillati</taxon>
        <taxon>Actinomycetota</taxon>
        <taxon>Actinomycetes</taxon>
        <taxon>Pseudonocardiales</taxon>
        <taxon>Pseudonocardiaceae</taxon>
        <taxon>Kibdelosporangium</taxon>
    </lineage>
</organism>
<sequence length="391" mass="42299">MELDRTKLLAARYRAASDRPYLATAMYALSIVVSENVPTMGVDKNWRCYVSPAFVARTPVEQLAGVWMHEVAHLLRDHHGRASRVPTRDHHRVNVAQDCEINDDLITDGVPLPAFRVVPGDFGRSAGRLFEEYLPHIPPTKGDHDCGSGAHGHAAPWETQEGPAVSPVEADAIRRQTAEAMRAHHKAGGTLPRGWQRWAGQLLEPVVDWRVVLAGAVREAVVWASGAMDYTYRRPSRRAKAMPGVVLPSLRRPLPRVAIVIDTSGSMGEAELATALSEVTGVLREVGIRGDRVTVLACDADVHTVARVTRTADIELAGGGGTDMRVGIQAALTAPDRPQVVIVLTDGHTPWPEETPSCRVIAGLVGDTPPEPPAWIEAVRIRPSLPDSSAG</sequence>
<dbReference type="EMBL" id="JAAATY010000022">
    <property type="protein sequence ID" value="NRN68808.1"/>
    <property type="molecule type" value="Genomic_DNA"/>
</dbReference>
<evidence type="ECO:0000256" key="1">
    <source>
        <dbReference type="SAM" id="MobiDB-lite"/>
    </source>
</evidence>
<evidence type="ECO:0000259" key="2">
    <source>
        <dbReference type="Pfam" id="PF09967"/>
    </source>
</evidence>
<evidence type="ECO:0000259" key="3">
    <source>
        <dbReference type="Pfam" id="PF13203"/>
    </source>
</evidence>
<evidence type="ECO:0000313" key="5">
    <source>
        <dbReference type="Proteomes" id="UP000763557"/>
    </source>
</evidence>
<dbReference type="InterPro" id="IPR036465">
    <property type="entry name" value="vWFA_dom_sf"/>
</dbReference>
<dbReference type="PANTHER" id="PTHR38730">
    <property type="entry name" value="SLL7028 PROTEIN"/>
    <property type="match status" value="1"/>
</dbReference>
<evidence type="ECO:0000313" key="4">
    <source>
        <dbReference type="EMBL" id="NRN68808.1"/>
    </source>
</evidence>
<gene>
    <name evidence="4" type="ORF">GC106_60550</name>
</gene>
<dbReference type="InterPro" id="IPR018698">
    <property type="entry name" value="VWA-like_dom"/>
</dbReference>
<protein>
    <submittedName>
        <fullName evidence="4">Metal-dependent peptidase</fullName>
    </submittedName>
</protein>
<feature type="domain" description="Putative metallopeptidase" evidence="3">
    <location>
        <begin position="143"/>
        <end position="250"/>
    </location>
</feature>
<dbReference type="Proteomes" id="UP000763557">
    <property type="component" value="Unassembled WGS sequence"/>
</dbReference>
<name>A0ABX2FC68_9PSEU</name>
<proteinExistence type="predicted"/>
<reference evidence="4 5" key="1">
    <citation type="submission" date="2020-01" db="EMBL/GenBank/DDBJ databases">
        <title>Kibdelosporangium persica a novel Actinomycetes from a hot desert in Iran.</title>
        <authorList>
            <person name="Safaei N."/>
            <person name="Zaburannyi N."/>
            <person name="Mueller R."/>
            <person name="Wink J."/>
        </authorList>
    </citation>
    <scope>NUCLEOTIDE SEQUENCE [LARGE SCALE GENOMIC DNA]</scope>
    <source>
        <strain evidence="4 5">4NS15</strain>
    </source>
</reference>
<dbReference type="CDD" id="cd00198">
    <property type="entry name" value="vWFA"/>
    <property type="match status" value="1"/>
</dbReference>
<keyword evidence="5" id="KW-1185">Reference proteome</keyword>
<dbReference type="SUPFAM" id="SSF53300">
    <property type="entry name" value="vWA-like"/>
    <property type="match status" value="1"/>
</dbReference>
<comment type="caution">
    <text evidence="4">The sequence shown here is derived from an EMBL/GenBank/DDBJ whole genome shotgun (WGS) entry which is preliminary data.</text>
</comment>
<dbReference type="InterPro" id="IPR025154">
    <property type="entry name" value="Put_metallopeptidase_dom"/>
</dbReference>
<dbReference type="Pfam" id="PF13203">
    <property type="entry name" value="DUF2201_N"/>
    <property type="match status" value="2"/>
</dbReference>
<feature type="domain" description="Putative metallopeptidase" evidence="3">
    <location>
        <begin position="6"/>
        <end position="121"/>
    </location>
</feature>
<feature type="region of interest" description="Disordered" evidence="1">
    <location>
        <begin position="145"/>
        <end position="164"/>
    </location>
</feature>
<dbReference type="PANTHER" id="PTHR38730:SF1">
    <property type="entry name" value="SLL7028 PROTEIN"/>
    <property type="match status" value="1"/>
</dbReference>
<dbReference type="Gene3D" id="3.40.50.410">
    <property type="entry name" value="von Willebrand factor, type A domain"/>
    <property type="match status" value="1"/>
</dbReference>